<organism evidence="1 2">
    <name type="scientific">Pistacia integerrima</name>
    <dbReference type="NCBI Taxonomy" id="434235"/>
    <lineage>
        <taxon>Eukaryota</taxon>
        <taxon>Viridiplantae</taxon>
        <taxon>Streptophyta</taxon>
        <taxon>Embryophyta</taxon>
        <taxon>Tracheophyta</taxon>
        <taxon>Spermatophyta</taxon>
        <taxon>Magnoliopsida</taxon>
        <taxon>eudicotyledons</taxon>
        <taxon>Gunneridae</taxon>
        <taxon>Pentapetalae</taxon>
        <taxon>rosids</taxon>
        <taxon>malvids</taxon>
        <taxon>Sapindales</taxon>
        <taxon>Anacardiaceae</taxon>
        <taxon>Pistacia</taxon>
    </lineage>
</organism>
<protein>
    <submittedName>
        <fullName evidence="1">Uncharacterized protein</fullName>
    </submittedName>
</protein>
<keyword evidence="2" id="KW-1185">Reference proteome</keyword>
<sequence length="297" mass="32993">MPLTVIFGFYFKYLFVFWKLSLIFETQFSRSIFLVFSLKCFKFILVVFFHDMLVSITVHGEPLLGVIRVCYNIALNSKSPINQATSKAMLTQMVSIVVRRMENDQASTSSGSSGHTETSSADNSSPKKEETTLSDQNENGMTLGDALNQAKDTSLASVEELHNLAGGADIKGLEAVLDKAVHTEDGKKITRGIDLESMSIGQRDALLVFRTLCKMGMKEDNDDLTTKTRILSLELLQGLLEGVSHSFTKNFHFIDSVKAYLSYALLRASVSQSPVIFQYAAGIFSVLLLRFRESLKV</sequence>
<dbReference type="EMBL" id="CM047743">
    <property type="protein sequence ID" value="KAJ0031045.1"/>
    <property type="molecule type" value="Genomic_DNA"/>
</dbReference>
<evidence type="ECO:0000313" key="1">
    <source>
        <dbReference type="EMBL" id="KAJ0031045.1"/>
    </source>
</evidence>
<comment type="caution">
    <text evidence="1">The sequence shown here is derived from an EMBL/GenBank/DDBJ whole genome shotgun (WGS) entry which is preliminary data.</text>
</comment>
<evidence type="ECO:0000313" key="2">
    <source>
        <dbReference type="Proteomes" id="UP001163603"/>
    </source>
</evidence>
<dbReference type="Proteomes" id="UP001163603">
    <property type="component" value="Chromosome 8"/>
</dbReference>
<gene>
    <name evidence="1" type="ORF">Pint_13616</name>
</gene>
<proteinExistence type="predicted"/>
<name>A0ACC0YA59_9ROSI</name>
<reference evidence="2" key="1">
    <citation type="journal article" date="2023" name="G3 (Bethesda)">
        <title>Genome assembly and association tests identify interacting loci associated with vigor, precocity, and sex in interspecific pistachio rootstocks.</title>
        <authorList>
            <person name="Palmer W."/>
            <person name="Jacygrad E."/>
            <person name="Sagayaradj S."/>
            <person name="Cavanaugh K."/>
            <person name="Han R."/>
            <person name="Bertier L."/>
            <person name="Beede B."/>
            <person name="Kafkas S."/>
            <person name="Golino D."/>
            <person name="Preece J."/>
            <person name="Michelmore R."/>
        </authorList>
    </citation>
    <scope>NUCLEOTIDE SEQUENCE [LARGE SCALE GENOMIC DNA]</scope>
</reference>
<accession>A0ACC0YA59</accession>